<comment type="caution">
    <text evidence="2">The sequence shown here is derived from an EMBL/GenBank/DDBJ whole genome shotgun (WGS) entry which is preliminary data.</text>
</comment>
<evidence type="ECO:0000313" key="2">
    <source>
        <dbReference type="EMBL" id="OAM18474.1"/>
    </source>
</evidence>
<feature type="transmembrane region" description="Helical" evidence="1">
    <location>
        <begin position="342"/>
        <end position="362"/>
    </location>
</feature>
<dbReference type="RefSeq" id="WP_064104045.1">
    <property type="nucleotide sequence ID" value="NZ_LXSF01000001.1"/>
</dbReference>
<evidence type="ECO:0000256" key="1">
    <source>
        <dbReference type="SAM" id="Phobius"/>
    </source>
</evidence>
<dbReference type="AlphaFoldDB" id="A0A1A9RJE0"/>
<name>A0A1A9RJE0_EIKCO</name>
<feature type="transmembrane region" description="Helical" evidence="1">
    <location>
        <begin position="605"/>
        <end position="628"/>
    </location>
</feature>
<keyword evidence="1" id="KW-1133">Transmembrane helix</keyword>
<dbReference type="InterPro" id="IPR011385">
    <property type="entry name" value="Site-sp_rcmbase"/>
</dbReference>
<keyword evidence="1" id="KW-0812">Transmembrane</keyword>
<accession>A0A1A9RJE0</accession>
<protein>
    <submittedName>
        <fullName evidence="2">Recombinase</fullName>
    </submittedName>
</protein>
<reference evidence="3" key="1">
    <citation type="submission" date="2016-05" db="EMBL/GenBank/DDBJ databases">
        <title>Draft genome of Corynebacterium afermentans subsp. afermentans LCDC 88199T.</title>
        <authorList>
            <person name="Bernier A.-M."/>
            <person name="Bernard K."/>
        </authorList>
    </citation>
    <scope>NUCLEOTIDE SEQUENCE [LARGE SCALE GENOMIC DNA]</scope>
    <source>
        <strain evidence="3">NML01-0328</strain>
    </source>
</reference>
<evidence type="ECO:0000313" key="3">
    <source>
        <dbReference type="Proteomes" id="UP000078003"/>
    </source>
</evidence>
<feature type="transmembrane region" description="Helical" evidence="1">
    <location>
        <begin position="547"/>
        <end position="568"/>
    </location>
</feature>
<sequence length="675" mass="74618">MFTRKPKHTLPETISRAAAEGNALGVLQAVVTWLRQGGAAGAPVRFGILCRHLRQEGSEGKTIATLLCRWLSSVRVYPTLITIGIFSRSGFGHEFRHRLYERLNPAYKDCNDLRDVLSLLFCGSNDGEWLAAIPLSAWLRLLSTIQRQTEPAVREMCGRHLRDESLYAVEMLSIWVAAEDLDHDLIRLEPRLLDVDSPFVSLMREVSDWLDFQRSRQPGSRTTYDAGHLNVMLAQCRTLIERLQRKGTGAGAGSSMAVAHLLQRLQQTLTRMERLMALFAARTRTKSLLRTLLLANEIAVAVVAQRRIMPLWRSNVKMLARSISQNSSRHGEHYITRNRSEYWGMLRSAAGGGVLIALMALLKIHIGSLPGGHLYHAVLASLNYGIGFVLIHMLHFTVATKQPAMTAARFAQAVERSSSGRAVNQKLAQLLIDVIRSQGVAVFGNVIVSVLLAVFISHAFAHHFGSPLLNTATTAYQLKSLAVFSTPALLFAAIAGVWLFCSGIIAGFFDNRADYLNLKLRLREHPLLKRILPAAWRQRLADYIHHHYGAIMGNFCFGWLLGMTGYLGHLTGLPLDIRHVAFSSANLGYAAVSGDIGFFSFAANLLMVLLIGAVNLLVSFSITLWVALRSRDAVLDNPLQIIGSTVSLVKQKPKSLFFPPSDTPEAEKKPAAPGK</sequence>
<dbReference type="Proteomes" id="UP000078003">
    <property type="component" value="Unassembled WGS sequence"/>
</dbReference>
<organism evidence="2 3">
    <name type="scientific">Eikenella corrodens</name>
    <dbReference type="NCBI Taxonomy" id="539"/>
    <lineage>
        <taxon>Bacteria</taxon>
        <taxon>Pseudomonadati</taxon>
        <taxon>Pseudomonadota</taxon>
        <taxon>Betaproteobacteria</taxon>
        <taxon>Neisseriales</taxon>
        <taxon>Neisseriaceae</taxon>
        <taxon>Eikenella</taxon>
    </lineage>
</organism>
<dbReference type="PIRSF" id="PIRSF015380">
    <property type="entry name" value="Site-sp_rcmb"/>
    <property type="match status" value="1"/>
</dbReference>
<feature type="transmembrane region" description="Helical" evidence="1">
    <location>
        <begin position="440"/>
        <end position="461"/>
    </location>
</feature>
<feature type="transmembrane region" description="Helical" evidence="1">
    <location>
        <begin position="374"/>
        <end position="396"/>
    </location>
</feature>
<dbReference type="Pfam" id="PF10136">
    <property type="entry name" value="SpecificRecomb"/>
    <property type="match status" value="1"/>
</dbReference>
<gene>
    <name evidence="2" type="ORF">A7P85_02010</name>
</gene>
<keyword evidence="1" id="KW-0472">Membrane</keyword>
<dbReference type="EMBL" id="LXSF01000001">
    <property type="protein sequence ID" value="OAM18474.1"/>
    <property type="molecule type" value="Genomic_DNA"/>
</dbReference>
<feature type="transmembrane region" description="Helical" evidence="1">
    <location>
        <begin position="481"/>
        <end position="509"/>
    </location>
</feature>
<proteinExistence type="predicted"/>